<dbReference type="EMBL" id="AP019416">
    <property type="protein sequence ID" value="BBI51189.1"/>
    <property type="molecule type" value="Genomic_DNA"/>
</dbReference>
<sequence length="40" mass="4913">MPDVVEKVLEVYVSQRHEDERFLDTYRRIGLKPFKERVYA</sequence>
<evidence type="ECO:0008006" key="7">
    <source>
        <dbReference type="Google" id="ProtNLM"/>
    </source>
</evidence>
<evidence type="ECO:0000256" key="3">
    <source>
        <dbReference type="ARBA" id="ARBA00023004"/>
    </source>
</evidence>
<organism evidence="5 6">
    <name type="scientific">Vreelandella olivaria</name>
    <dbReference type="NCBI Taxonomy" id="390919"/>
    <lineage>
        <taxon>Bacteria</taxon>
        <taxon>Pseudomonadati</taxon>
        <taxon>Pseudomonadota</taxon>
        <taxon>Gammaproteobacteria</taxon>
        <taxon>Oceanospirillales</taxon>
        <taxon>Halomonadaceae</taxon>
        <taxon>Vreelandella</taxon>
    </lineage>
</organism>
<evidence type="ECO:0000256" key="1">
    <source>
        <dbReference type="ARBA" id="ARBA00022485"/>
    </source>
</evidence>
<keyword evidence="3" id="KW-0408">Iron</keyword>
<name>A0ABM7GGR5_9GAMM</name>
<dbReference type="SUPFAM" id="SSF56014">
    <property type="entry name" value="Nitrite and sulphite reductase 4Fe-4S domain-like"/>
    <property type="match status" value="1"/>
</dbReference>
<dbReference type="InterPro" id="IPR045854">
    <property type="entry name" value="NO2/SO3_Rdtase_4Fe4S_sf"/>
</dbReference>
<keyword evidence="6" id="KW-1185">Reference proteome</keyword>
<keyword evidence="4" id="KW-0411">Iron-sulfur</keyword>
<evidence type="ECO:0000313" key="6">
    <source>
        <dbReference type="Proteomes" id="UP000289555"/>
    </source>
</evidence>
<evidence type="ECO:0000256" key="2">
    <source>
        <dbReference type="ARBA" id="ARBA00022723"/>
    </source>
</evidence>
<evidence type="ECO:0000256" key="4">
    <source>
        <dbReference type="ARBA" id="ARBA00023014"/>
    </source>
</evidence>
<proteinExistence type="predicted"/>
<keyword evidence="1" id="KW-0004">4Fe-4S</keyword>
<dbReference type="Gene3D" id="3.30.413.10">
    <property type="entry name" value="Sulfite Reductase Hemoprotein, domain 1"/>
    <property type="match status" value="1"/>
</dbReference>
<protein>
    <recommendedName>
        <fullName evidence="7">Sulfite reductase</fullName>
    </recommendedName>
</protein>
<evidence type="ECO:0000313" key="5">
    <source>
        <dbReference type="EMBL" id="BBI51189.1"/>
    </source>
</evidence>
<keyword evidence="2" id="KW-0479">Metal-binding</keyword>
<accession>A0ABM7GGR5</accession>
<gene>
    <name evidence="5" type="ORF">HORIV_36100</name>
</gene>
<reference evidence="6" key="1">
    <citation type="journal article" date="2019" name="Microbiol. Resour. Announc.">
        <title>Complete Genome Sequence of Halomonas olivaria, a Moderately Halophilic Bacterium Isolated from Olive Processing Effluents, Obtained by Nanopore Sequencing.</title>
        <authorList>
            <person name="Nagata S."/>
            <person name="Ii K.M."/>
            <person name="Tsukimi T."/>
            <person name="Miura M.C."/>
            <person name="Galipon J."/>
            <person name="Arakawa K."/>
        </authorList>
    </citation>
    <scope>NUCLEOTIDE SEQUENCE [LARGE SCALE GENOMIC DNA]</scope>
    <source>
        <strain evidence="6">TYRC17</strain>
    </source>
</reference>
<dbReference type="Proteomes" id="UP000289555">
    <property type="component" value="Chromosome"/>
</dbReference>